<proteinExistence type="predicted"/>
<dbReference type="RefSeq" id="YP_010672070.1">
    <property type="nucleotide sequence ID" value="NC_070974.1"/>
</dbReference>
<organism evidence="1 2">
    <name type="scientific">Salmonella phage SE131</name>
    <dbReference type="NCBI Taxonomy" id="2081631"/>
    <lineage>
        <taxon>Viruses</taxon>
        <taxon>Duplodnaviria</taxon>
        <taxon>Heunggongvirae</taxon>
        <taxon>Uroviricota</taxon>
        <taxon>Caudoviricetes</taxon>
        <taxon>Grimontviridae</taxon>
        <taxon>Moazamivirus</taxon>
        <taxon>Moazamivirus SE131</taxon>
    </lineage>
</organism>
<dbReference type="Proteomes" id="UP000240649">
    <property type="component" value="Segment"/>
</dbReference>
<dbReference type="EMBL" id="MG873442">
    <property type="protein sequence ID" value="AVJ48221.1"/>
    <property type="molecule type" value="Genomic_DNA"/>
</dbReference>
<keyword evidence="2" id="KW-1185">Reference proteome</keyword>
<accession>A0A2P1CAK0</accession>
<evidence type="ECO:0000313" key="1">
    <source>
        <dbReference type="EMBL" id="AVJ48221.1"/>
    </source>
</evidence>
<dbReference type="GeneID" id="77948340"/>
<reference evidence="1 2" key="1">
    <citation type="submission" date="2018-01" db="EMBL/GenBank/DDBJ databases">
        <title>Draft Genome Sequence of Salmonella Enteritidis Phage SE131.</title>
        <authorList>
            <person name="Kim Y."/>
            <person name="Han B.K."/>
            <person name="Kim H."/>
            <person name="Kim D."/>
        </authorList>
    </citation>
    <scope>NUCLEOTIDE SEQUENCE [LARGE SCALE GENOMIC DNA]</scope>
</reference>
<name>A0A2P1CAK0_9CAUD</name>
<sequence length="67" mass="7843">MAGSKLWIIGRMIDGKFVMTCDPSNIDTNYYMFDSEHKAWEFITNSIDESQRERFTVSPVHVLKAQR</sequence>
<evidence type="ECO:0000313" key="2">
    <source>
        <dbReference type="Proteomes" id="UP000240649"/>
    </source>
</evidence>
<dbReference type="KEGG" id="vg:77948340"/>
<protein>
    <submittedName>
        <fullName evidence="1">Uncharacterized protein</fullName>
    </submittedName>
</protein>